<proteinExistence type="predicted"/>
<dbReference type="PRINTS" id="PR00412">
    <property type="entry name" value="EPOXHYDRLASE"/>
</dbReference>
<comment type="caution">
    <text evidence="3">The sequence shown here is derived from an EMBL/GenBank/DDBJ whole genome shotgun (WGS) entry which is preliminary data.</text>
</comment>
<dbReference type="InterPro" id="IPR000639">
    <property type="entry name" value="Epox_hydrolase-like"/>
</dbReference>
<evidence type="ECO:0000256" key="1">
    <source>
        <dbReference type="ARBA" id="ARBA00022801"/>
    </source>
</evidence>
<name>A0ABU8XTM2_9PROT</name>
<feature type="domain" description="AB hydrolase-1" evidence="2">
    <location>
        <begin position="27"/>
        <end position="280"/>
    </location>
</feature>
<reference evidence="3 4" key="1">
    <citation type="submission" date="2024-01" db="EMBL/GenBank/DDBJ databases">
        <title>Multi-omics insights into the function and evolution of sodium benzoate biodegradation pathways in Benzoatithermus flavus gen. nov., sp. nov. from hot spring.</title>
        <authorList>
            <person name="Hu C.-J."/>
            <person name="Li W.-J."/>
        </authorList>
    </citation>
    <scope>NUCLEOTIDE SEQUENCE [LARGE SCALE GENOMIC DNA]</scope>
    <source>
        <strain evidence="3 4">SYSU G07066</strain>
    </source>
</reference>
<protein>
    <submittedName>
        <fullName evidence="3">Alpha/beta hydrolase</fullName>
    </submittedName>
</protein>
<dbReference type="Gene3D" id="3.40.50.1820">
    <property type="entry name" value="alpha/beta hydrolase"/>
    <property type="match status" value="1"/>
</dbReference>
<dbReference type="PRINTS" id="PR00111">
    <property type="entry name" value="ABHYDROLASE"/>
</dbReference>
<dbReference type="InterPro" id="IPR000073">
    <property type="entry name" value="AB_hydrolase_1"/>
</dbReference>
<evidence type="ECO:0000313" key="4">
    <source>
        <dbReference type="Proteomes" id="UP001375743"/>
    </source>
</evidence>
<dbReference type="Pfam" id="PF00561">
    <property type="entry name" value="Abhydrolase_1"/>
    <property type="match status" value="1"/>
</dbReference>
<dbReference type="RefSeq" id="WP_418160402.1">
    <property type="nucleotide sequence ID" value="NZ_JBBLZC010000015.1"/>
</dbReference>
<dbReference type="InterPro" id="IPR029058">
    <property type="entry name" value="AB_hydrolase_fold"/>
</dbReference>
<evidence type="ECO:0000259" key="2">
    <source>
        <dbReference type="Pfam" id="PF00561"/>
    </source>
</evidence>
<accession>A0ABU8XTM2</accession>
<organism evidence="3 4">
    <name type="scientific">Benzoatithermus flavus</name>
    <dbReference type="NCBI Taxonomy" id="3108223"/>
    <lineage>
        <taxon>Bacteria</taxon>
        <taxon>Pseudomonadati</taxon>
        <taxon>Pseudomonadota</taxon>
        <taxon>Alphaproteobacteria</taxon>
        <taxon>Geminicoccales</taxon>
        <taxon>Geminicoccaceae</taxon>
        <taxon>Benzoatithermus</taxon>
    </lineage>
</organism>
<sequence length="294" mass="32852">MFEGFATHRIAASGTEIFLCTKGEGEPLLLLHGYPQTHAMWHAIAPALAERFTVVCPDLRGYGDSGKPPSDAAHATYAKRTSAMDMVEVMAALGFGRFMAAGHDRGGRVVHRMCLDHPERVTRAAVLDIVPTRTLFRATDQAIATGYYHWFFLIQPEPLPERLIGADPSFYLRENLARWSGSRDMRWVVPEALAEYERCFSDPATIHATCEDYRAAATVDLAHDEADLDRKIACPLLVLWGEQGLMHRHFDVLATWREKASGPVEGTALPCGHFLAEERPAETLEHLLRFFALH</sequence>
<dbReference type="PANTHER" id="PTHR43329">
    <property type="entry name" value="EPOXIDE HYDROLASE"/>
    <property type="match status" value="1"/>
</dbReference>
<dbReference type="EMBL" id="JBBLZC010000015">
    <property type="protein sequence ID" value="MEK0084552.1"/>
    <property type="molecule type" value="Genomic_DNA"/>
</dbReference>
<keyword evidence="1 3" id="KW-0378">Hydrolase</keyword>
<dbReference type="Proteomes" id="UP001375743">
    <property type="component" value="Unassembled WGS sequence"/>
</dbReference>
<evidence type="ECO:0000313" key="3">
    <source>
        <dbReference type="EMBL" id="MEK0084552.1"/>
    </source>
</evidence>
<keyword evidence="4" id="KW-1185">Reference proteome</keyword>
<dbReference type="GO" id="GO:0016787">
    <property type="term" value="F:hydrolase activity"/>
    <property type="evidence" value="ECO:0007669"/>
    <property type="project" value="UniProtKB-KW"/>
</dbReference>
<gene>
    <name evidence="3" type="ORF">U1T56_15450</name>
</gene>
<dbReference type="SUPFAM" id="SSF53474">
    <property type="entry name" value="alpha/beta-Hydrolases"/>
    <property type="match status" value="1"/>
</dbReference>